<feature type="non-terminal residue" evidence="1">
    <location>
        <position position="28"/>
    </location>
</feature>
<evidence type="ECO:0000313" key="1">
    <source>
        <dbReference type="EMBL" id="SVC13294.1"/>
    </source>
</evidence>
<gene>
    <name evidence="1" type="ORF">METZ01_LOCUS266148</name>
</gene>
<protein>
    <submittedName>
        <fullName evidence="1">Uncharacterized protein</fullName>
    </submittedName>
</protein>
<dbReference type="EMBL" id="UINC01075274">
    <property type="protein sequence ID" value="SVC13294.1"/>
    <property type="molecule type" value="Genomic_DNA"/>
</dbReference>
<name>A0A382JLK3_9ZZZZ</name>
<feature type="non-terminal residue" evidence="1">
    <location>
        <position position="1"/>
    </location>
</feature>
<accession>A0A382JLK3</accession>
<reference evidence="1" key="1">
    <citation type="submission" date="2018-05" db="EMBL/GenBank/DDBJ databases">
        <authorList>
            <person name="Lanie J.A."/>
            <person name="Ng W.-L."/>
            <person name="Kazmierczak K.M."/>
            <person name="Andrzejewski T.M."/>
            <person name="Davidsen T.M."/>
            <person name="Wayne K.J."/>
            <person name="Tettelin H."/>
            <person name="Glass J.I."/>
            <person name="Rusch D."/>
            <person name="Podicherti R."/>
            <person name="Tsui H.-C.T."/>
            <person name="Winkler M.E."/>
        </authorList>
    </citation>
    <scope>NUCLEOTIDE SEQUENCE</scope>
</reference>
<organism evidence="1">
    <name type="scientific">marine metagenome</name>
    <dbReference type="NCBI Taxonomy" id="408172"/>
    <lineage>
        <taxon>unclassified sequences</taxon>
        <taxon>metagenomes</taxon>
        <taxon>ecological metagenomes</taxon>
    </lineage>
</organism>
<sequence length="28" mass="3256">IALDQERGGFEKYFRSHLGFTPRSRTSV</sequence>
<dbReference type="AlphaFoldDB" id="A0A382JLK3"/>
<proteinExistence type="predicted"/>